<dbReference type="InterPro" id="IPR012337">
    <property type="entry name" value="RNaseH-like_sf"/>
</dbReference>
<organism evidence="10 11">
    <name type="scientific">Felis catus</name>
    <name type="common">Cat</name>
    <name type="synonym">Felis silvestris catus</name>
    <dbReference type="NCBI Taxonomy" id="9685"/>
    <lineage>
        <taxon>Eukaryota</taxon>
        <taxon>Metazoa</taxon>
        <taxon>Chordata</taxon>
        <taxon>Craniata</taxon>
        <taxon>Vertebrata</taxon>
        <taxon>Euteleostomi</taxon>
        <taxon>Mammalia</taxon>
        <taxon>Eutheria</taxon>
        <taxon>Laurasiatheria</taxon>
        <taxon>Carnivora</taxon>
        <taxon>Feliformia</taxon>
        <taxon>Felidae</taxon>
        <taxon>Felinae</taxon>
        <taxon>Felis</taxon>
    </lineage>
</organism>
<evidence type="ECO:0000256" key="7">
    <source>
        <dbReference type="ARBA" id="ARBA00023242"/>
    </source>
</evidence>
<gene>
    <name evidence="10" type="primary">REXO4</name>
</gene>
<evidence type="ECO:0000256" key="8">
    <source>
        <dbReference type="SAM" id="MobiDB-lite"/>
    </source>
</evidence>
<keyword evidence="4" id="KW-0540">Nuclease</keyword>
<dbReference type="Pfam" id="PF00929">
    <property type="entry name" value="RNase_T"/>
    <property type="match status" value="1"/>
</dbReference>
<name>A0ABI7VUV6_FELCA</name>
<dbReference type="SMART" id="SM00479">
    <property type="entry name" value="EXOIII"/>
    <property type="match status" value="1"/>
</dbReference>
<sequence length="482" mass="52732">MAKALTSRRAPGDPVAEPGLGKKVARKKSKKRRFWKSRGREASKTPGCGPGVAVVRPPKAPEDFSRNWRALQRLLKQKTQAPEKPLVTSQTDSKKQPGIIQPNRKVVPDKAKRSDTGPETAAPADRRAPPPRTEVSRAGHDGKGAEKRTNDDTSPKGGDAKRKKRKAKEATVALTPVVPTELLASYLGAEDTVAEASRRERRERRPRVAVPVRSLETQGPPPEAGGPAGEAARRKLGGEDIWFDDVDPADVEAALGPEAARIARKRLGQSESSIALVKEQAFGGLTRALAIDCEMVGVGPKGEESVAARVSVVNQHGKCVYDKCIKPTQPVTDYRTAVSGMRPENLKQGENFEVVQKEVADMLKGRILVGHALHNDLKVLFLDHPKKKIRDTQKYKPFKSQVKSGRPSLKLLAERILGIRVQQAEHCSIQDAQVAMRLYVLVKKEWESSAQDRRPTAPIPDSRSTSRPQAVVTTHKTARVSP</sequence>
<evidence type="ECO:0000256" key="3">
    <source>
        <dbReference type="ARBA" id="ARBA00016937"/>
    </source>
</evidence>
<comment type="subcellular location">
    <subcellularLocation>
        <location evidence="1">Nucleus</location>
    </subcellularLocation>
</comment>
<dbReference type="InterPro" id="IPR013520">
    <property type="entry name" value="Ribonucl_H"/>
</dbReference>
<keyword evidence="7" id="KW-0539">Nucleus</keyword>
<feature type="region of interest" description="Disordered" evidence="8">
    <location>
        <begin position="191"/>
        <end position="231"/>
    </location>
</feature>
<feature type="domain" description="Exonuclease" evidence="9">
    <location>
        <begin position="287"/>
        <end position="448"/>
    </location>
</feature>
<dbReference type="Proteomes" id="UP000823872">
    <property type="component" value="Chromosome D4"/>
</dbReference>
<dbReference type="PANTHER" id="PTHR12801:SF158">
    <property type="entry name" value="RNA EXONUCLEASE 4"/>
    <property type="match status" value="1"/>
</dbReference>
<comment type="similarity">
    <text evidence="2">Belongs to the REXO4 family.</text>
</comment>
<keyword evidence="11" id="KW-1185">Reference proteome</keyword>
<reference evidence="10 11" key="1">
    <citation type="submission" date="2021-02" db="EMBL/GenBank/DDBJ databases">
        <title>Safari Cat Assemblies.</title>
        <authorList>
            <person name="Bredemeyer K.R."/>
            <person name="Murphy W.J."/>
        </authorList>
    </citation>
    <scope>NUCLEOTIDE SEQUENCE [LARGE SCALE GENOMIC DNA]</scope>
</reference>
<proteinExistence type="inferred from homology"/>
<reference evidence="10" key="2">
    <citation type="submission" date="2025-08" db="UniProtKB">
        <authorList>
            <consortium name="Ensembl"/>
        </authorList>
    </citation>
    <scope>IDENTIFICATION</scope>
    <source>
        <strain evidence="10">breed Abyssinian</strain>
    </source>
</reference>
<feature type="compositionally biased region" description="Basic residues" evidence="8">
    <location>
        <begin position="23"/>
        <end position="37"/>
    </location>
</feature>
<dbReference type="Ensembl" id="ENSFCTT00005002503.1">
    <property type="protein sequence ID" value="ENSFCTP00005001453.1"/>
    <property type="gene ID" value="ENSFCTG00005000969.1"/>
</dbReference>
<dbReference type="CDD" id="cd06144">
    <property type="entry name" value="REX4_like"/>
    <property type="match status" value="1"/>
</dbReference>
<feature type="compositionally biased region" description="Basic and acidic residues" evidence="8">
    <location>
        <begin position="106"/>
        <end position="116"/>
    </location>
</feature>
<accession>A0ABI7VUV6</accession>
<evidence type="ECO:0000256" key="6">
    <source>
        <dbReference type="ARBA" id="ARBA00022839"/>
    </source>
</evidence>
<feature type="compositionally biased region" description="Basic and acidic residues" evidence="8">
    <location>
        <begin position="124"/>
        <end position="160"/>
    </location>
</feature>
<keyword evidence="6" id="KW-0269">Exonuclease</keyword>
<evidence type="ECO:0000259" key="9">
    <source>
        <dbReference type="SMART" id="SM00479"/>
    </source>
</evidence>
<feature type="compositionally biased region" description="Polar residues" evidence="8">
    <location>
        <begin position="462"/>
        <end position="475"/>
    </location>
</feature>
<dbReference type="SUPFAM" id="SSF53098">
    <property type="entry name" value="Ribonuclease H-like"/>
    <property type="match status" value="1"/>
</dbReference>
<evidence type="ECO:0000256" key="1">
    <source>
        <dbReference type="ARBA" id="ARBA00004123"/>
    </source>
</evidence>
<evidence type="ECO:0000313" key="10">
    <source>
        <dbReference type="Ensembl" id="ENSFCTP00005001453.1"/>
    </source>
</evidence>
<evidence type="ECO:0000256" key="4">
    <source>
        <dbReference type="ARBA" id="ARBA00022722"/>
    </source>
</evidence>
<evidence type="ECO:0000256" key="5">
    <source>
        <dbReference type="ARBA" id="ARBA00022801"/>
    </source>
</evidence>
<dbReference type="InterPro" id="IPR047021">
    <property type="entry name" value="REXO1/3/4-like"/>
</dbReference>
<dbReference type="Gene3D" id="3.30.420.10">
    <property type="entry name" value="Ribonuclease H-like superfamily/Ribonuclease H"/>
    <property type="match status" value="1"/>
</dbReference>
<keyword evidence="5" id="KW-0378">Hydrolase</keyword>
<dbReference type="GeneTree" id="ENSGT00940000159607"/>
<reference evidence="10" key="3">
    <citation type="submission" date="2025-09" db="UniProtKB">
        <authorList>
            <consortium name="Ensembl"/>
        </authorList>
    </citation>
    <scope>IDENTIFICATION</scope>
    <source>
        <strain evidence="10">breed Abyssinian</strain>
    </source>
</reference>
<feature type="region of interest" description="Disordered" evidence="8">
    <location>
        <begin position="448"/>
        <end position="482"/>
    </location>
</feature>
<evidence type="ECO:0000256" key="2">
    <source>
        <dbReference type="ARBA" id="ARBA00010489"/>
    </source>
</evidence>
<dbReference type="InterPro" id="IPR036397">
    <property type="entry name" value="RNaseH_sf"/>
</dbReference>
<protein>
    <recommendedName>
        <fullName evidence="3">RNA exonuclease 4</fullName>
    </recommendedName>
</protein>
<feature type="region of interest" description="Disordered" evidence="8">
    <location>
        <begin position="1"/>
        <end position="173"/>
    </location>
</feature>
<evidence type="ECO:0000313" key="11">
    <source>
        <dbReference type="Proteomes" id="UP000823872"/>
    </source>
</evidence>
<dbReference type="InterPro" id="IPR037431">
    <property type="entry name" value="REX4_DEDDh_dom"/>
</dbReference>
<dbReference type="PANTHER" id="PTHR12801">
    <property type="entry name" value="RNA EXONUCLEASE REXO1 / RECO3 FAMILY MEMBER-RELATED"/>
    <property type="match status" value="1"/>
</dbReference>